<dbReference type="RefSeq" id="WP_157306442.1">
    <property type="nucleotide sequence ID" value="NZ_WRXN01000004.1"/>
</dbReference>
<evidence type="ECO:0000259" key="2">
    <source>
        <dbReference type="PROSITE" id="PS50206"/>
    </source>
</evidence>
<evidence type="ECO:0000256" key="1">
    <source>
        <dbReference type="ARBA" id="ARBA00022723"/>
    </source>
</evidence>
<dbReference type="PANTHER" id="PTHR43084:SF1">
    <property type="entry name" value="PERSULFIDE DIOXYGENASE ETHE1, MITOCHONDRIAL"/>
    <property type="match status" value="1"/>
</dbReference>
<proteinExistence type="predicted"/>
<name>A0A7K1U4V3_9BACT</name>
<dbReference type="GO" id="GO:0016787">
    <property type="term" value="F:hydrolase activity"/>
    <property type="evidence" value="ECO:0007669"/>
    <property type="project" value="UniProtKB-KW"/>
</dbReference>
<dbReference type="Gene3D" id="3.40.250.10">
    <property type="entry name" value="Rhodanese-like domain"/>
    <property type="match status" value="2"/>
</dbReference>
<dbReference type="GO" id="GO:0070813">
    <property type="term" value="P:hydrogen sulfide metabolic process"/>
    <property type="evidence" value="ECO:0007669"/>
    <property type="project" value="TreeGrafter"/>
</dbReference>
<reference evidence="3 4" key="1">
    <citation type="submission" date="2019-12" db="EMBL/GenBank/DDBJ databases">
        <title>Chitinophaga sp. strain ysch24 (GDMCC 1.1355), whole genome shotgun sequence.</title>
        <authorList>
            <person name="Zhang X."/>
        </authorList>
    </citation>
    <scope>NUCLEOTIDE SEQUENCE [LARGE SCALE GENOMIC DNA]</scope>
    <source>
        <strain evidence="4">ysch24</strain>
    </source>
</reference>
<dbReference type="CDD" id="cd07724">
    <property type="entry name" value="POD-like_MBL-fold"/>
    <property type="match status" value="1"/>
</dbReference>
<dbReference type="Pfam" id="PF00581">
    <property type="entry name" value="Rhodanese"/>
    <property type="match status" value="2"/>
</dbReference>
<comment type="caution">
    <text evidence="3">The sequence shown here is derived from an EMBL/GenBank/DDBJ whole genome shotgun (WGS) entry which is preliminary data.</text>
</comment>
<dbReference type="GO" id="GO:0046872">
    <property type="term" value="F:metal ion binding"/>
    <property type="evidence" value="ECO:0007669"/>
    <property type="project" value="UniProtKB-KW"/>
</dbReference>
<dbReference type="PROSITE" id="PS50206">
    <property type="entry name" value="RHODANESE_3"/>
    <property type="match status" value="2"/>
</dbReference>
<feature type="domain" description="Rhodanese" evidence="2">
    <location>
        <begin position="375"/>
        <end position="463"/>
    </location>
</feature>
<dbReference type="Proteomes" id="UP000461730">
    <property type="component" value="Unassembled WGS sequence"/>
</dbReference>
<dbReference type="SMART" id="SM00849">
    <property type="entry name" value="Lactamase_B"/>
    <property type="match status" value="1"/>
</dbReference>
<dbReference type="InterPro" id="IPR044528">
    <property type="entry name" value="POD-like_MBL-fold"/>
</dbReference>
<gene>
    <name evidence="3" type="ORF">GO493_12200</name>
</gene>
<dbReference type="GO" id="GO:0006749">
    <property type="term" value="P:glutathione metabolic process"/>
    <property type="evidence" value="ECO:0007669"/>
    <property type="project" value="InterPro"/>
</dbReference>
<sequence>MKIEQIYTGCLAHGAYYIESHGEAAIIDPLREVKPYIRKAEENNAWIKFVLETHFHADFVSGHVDLATATGAMIVYGPTAQPSFPAYVAADGEELRLGGAKIRILHTPGHTMESTCYLLIDEEGRETALFTGDTLLIGDVGRPDLAQKAAGKTQYELAGILYDSLRSKIMFQLPGDIIIYPGHGAGSACGKNMAKETRDTLAHQLTTNYALRTNMTRDAFIREVTEGLTPPPAYFPMNVMLNKQGYEKADDVMARSLQPLTAQQFQALARETDAVILDTRGAEEFVEGFIPGAINIGLDGNFAPWAGALLPFAKQPLLIVTDPGREQEVIVRLSRIGYDQVIGYLDGGFAAWIAGGNKTDRIPHITAAALQPFTLKEKINVIDVRRRSEYSNEHVQGAVNIPLDYINENMHLLNKDDTYYVHCAGGYRSVIFLSILRSRGYYNFIDVRGGLKAIKDNGRFRLTDYLRPTPIL</sequence>
<dbReference type="CDD" id="cd00158">
    <property type="entry name" value="RHOD"/>
    <property type="match status" value="2"/>
</dbReference>
<evidence type="ECO:0000313" key="3">
    <source>
        <dbReference type="EMBL" id="MVT09025.1"/>
    </source>
</evidence>
<accession>A0A7K1U4V3</accession>
<keyword evidence="3" id="KW-0378">Hydrolase</keyword>
<dbReference type="Gene3D" id="3.60.15.10">
    <property type="entry name" value="Ribonuclease Z/Hydroxyacylglutathione hydrolase-like"/>
    <property type="match status" value="1"/>
</dbReference>
<dbReference type="FunFam" id="3.60.15.10:FF:000030">
    <property type="entry name" value="Metallo-beta-lactamase family protein"/>
    <property type="match status" value="1"/>
</dbReference>
<dbReference type="InterPro" id="IPR001279">
    <property type="entry name" value="Metallo-B-lactamas"/>
</dbReference>
<keyword evidence="1" id="KW-0479">Metal-binding</keyword>
<keyword evidence="4" id="KW-1185">Reference proteome</keyword>
<dbReference type="SMART" id="SM00450">
    <property type="entry name" value="RHOD"/>
    <property type="match status" value="2"/>
</dbReference>
<dbReference type="AlphaFoldDB" id="A0A7K1U4V3"/>
<organism evidence="3 4">
    <name type="scientific">Chitinophaga tropicalis</name>
    <dbReference type="NCBI Taxonomy" id="2683588"/>
    <lineage>
        <taxon>Bacteria</taxon>
        <taxon>Pseudomonadati</taxon>
        <taxon>Bacteroidota</taxon>
        <taxon>Chitinophagia</taxon>
        <taxon>Chitinophagales</taxon>
        <taxon>Chitinophagaceae</taxon>
        <taxon>Chitinophaga</taxon>
    </lineage>
</organism>
<dbReference type="GO" id="GO:0050313">
    <property type="term" value="F:sulfur dioxygenase activity"/>
    <property type="evidence" value="ECO:0007669"/>
    <property type="project" value="InterPro"/>
</dbReference>
<dbReference type="SUPFAM" id="SSF56281">
    <property type="entry name" value="Metallo-hydrolase/oxidoreductase"/>
    <property type="match status" value="1"/>
</dbReference>
<dbReference type="PANTHER" id="PTHR43084">
    <property type="entry name" value="PERSULFIDE DIOXYGENASE ETHE1"/>
    <property type="match status" value="1"/>
</dbReference>
<protein>
    <submittedName>
        <fullName evidence="3">MBL fold metallo-hydrolase</fullName>
    </submittedName>
</protein>
<dbReference type="SUPFAM" id="SSF52821">
    <property type="entry name" value="Rhodanese/Cell cycle control phosphatase"/>
    <property type="match status" value="2"/>
</dbReference>
<dbReference type="InterPro" id="IPR001763">
    <property type="entry name" value="Rhodanese-like_dom"/>
</dbReference>
<dbReference type="InterPro" id="IPR036866">
    <property type="entry name" value="RibonucZ/Hydroxyglut_hydro"/>
</dbReference>
<feature type="domain" description="Rhodanese" evidence="2">
    <location>
        <begin position="270"/>
        <end position="361"/>
    </location>
</feature>
<dbReference type="InterPro" id="IPR051682">
    <property type="entry name" value="Mito_Persulfide_Diox"/>
</dbReference>
<evidence type="ECO:0000313" key="4">
    <source>
        <dbReference type="Proteomes" id="UP000461730"/>
    </source>
</evidence>
<dbReference type="Pfam" id="PF00753">
    <property type="entry name" value="Lactamase_B"/>
    <property type="match status" value="1"/>
</dbReference>
<dbReference type="EMBL" id="WRXN01000004">
    <property type="protein sequence ID" value="MVT09025.1"/>
    <property type="molecule type" value="Genomic_DNA"/>
</dbReference>
<dbReference type="InterPro" id="IPR036873">
    <property type="entry name" value="Rhodanese-like_dom_sf"/>
</dbReference>